<evidence type="ECO:0000313" key="3">
    <source>
        <dbReference type="EMBL" id="KAK6121137.1"/>
    </source>
</evidence>
<organism evidence="3 4">
    <name type="scientific">Rehmannia glutinosa</name>
    <name type="common">Chinese foxglove</name>
    <dbReference type="NCBI Taxonomy" id="99300"/>
    <lineage>
        <taxon>Eukaryota</taxon>
        <taxon>Viridiplantae</taxon>
        <taxon>Streptophyta</taxon>
        <taxon>Embryophyta</taxon>
        <taxon>Tracheophyta</taxon>
        <taxon>Spermatophyta</taxon>
        <taxon>Magnoliopsida</taxon>
        <taxon>eudicotyledons</taxon>
        <taxon>Gunneridae</taxon>
        <taxon>Pentapetalae</taxon>
        <taxon>asterids</taxon>
        <taxon>lamiids</taxon>
        <taxon>Lamiales</taxon>
        <taxon>Orobanchaceae</taxon>
        <taxon>Rehmannieae</taxon>
        <taxon>Rehmannia</taxon>
    </lineage>
</organism>
<feature type="compositionally biased region" description="Basic and acidic residues" evidence="2">
    <location>
        <begin position="96"/>
        <end position="115"/>
    </location>
</feature>
<feature type="region of interest" description="Disordered" evidence="2">
    <location>
        <begin position="41"/>
        <end position="115"/>
    </location>
</feature>
<keyword evidence="1" id="KW-0175">Coiled coil</keyword>
<sequence length="282" mass="31776">MAVSKDGKEDDYKADENDIKDNHVKVEADLVDNGKEFMVADKGNGISIEASEEVDIIEEEDDNEEYDNEEYDSDYDYSSYDSSDYSSYDANDDSLFSDKKLSKDGKKDNYKADEKDIKDDHLKVEADLVDIGKEIMVADKGNGISIEASEEDEVQARVVAATQAAEESSDLLSVDMSQLYMEVVGGTKKQRIYGLGTKAISFRSPARPSPTLRTYPDVIKRHVLEELHQQFEQRYQDMEARVEALVDARHQDQLSSILVEMHRTGHVPPFVQSPTRPNDVAN</sequence>
<evidence type="ECO:0000313" key="4">
    <source>
        <dbReference type="Proteomes" id="UP001318860"/>
    </source>
</evidence>
<evidence type="ECO:0000256" key="2">
    <source>
        <dbReference type="SAM" id="MobiDB-lite"/>
    </source>
</evidence>
<feature type="coiled-coil region" evidence="1">
    <location>
        <begin position="221"/>
        <end position="248"/>
    </location>
</feature>
<gene>
    <name evidence="3" type="ORF">DH2020_045125</name>
</gene>
<protein>
    <submittedName>
        <fullName evidence="3">Uncharacterized protein</fullName>
    </submittedName>
</protein>
<dbReference type="Proteomes" id="UP001318860">
    <property type="component" value="Unassembled WGS sequence"/>
</dbReference>
<feature type="region of interest" description="Disordered" evidence="2">
    <location>
        <begin position="1"/>
        <end position="21"/>
    </location>
</feature>
<comment type="caution">
    <text evidence="3">The sequence shown here is derived from an EMBL/GenBank/DDBJ whole genome shotgun (WGS) entry which is preliminary data.</text>
</comment>
<name>A0ABR0UFR4_REHGL</name>
<reference evidence="3 4" key="1">
    <citation type="journal article" date="2021" name="Comput. Struct. Biotechnol. J.">
        <title>De novo genome assembly of the potent medicinal plant Rehmannia glutinosa using nanopore technology.</title>
        <authorList>
            <person name="Ma L."/>
            <person name="Dong C."/>
            <person name="Song C."/>
            <person name="Wang X."/>
            <person name="Zheng X."/>
            <person name="Niu Y."/>
            <person name="Chen S."/>
            <person name="Feng W."/>
        </authorList>
    </citation>
    <scope>NUCLEOTIDE SEQUENCE [LARGE SCALE GENOMIC DNA]</scope>
    <source>
        <strain evidence="3">DH-2019</strain>
    </source>
</reference>
<feature type="compositionally biased region" description="Low complexity" evidence="2">
    <location>
        <begin position="76"/>
        <end position="89"/>
    </location>
</feature>
<keyword evidence="4" id="KW-1185">Reference proteome</keyword>
<dbReference type="EMBL" id="JABTTQ020002935">
    <property type="protein sequence ID" value="KAK6121137.1"/>
    <property type="molecule type" value="Genomic_DNA"/>
</dbReference>
<evidence type="ECO:0000256" key="1">
    <source>
        <dbReference type="SAM" id="Coils"/>
    </source>
</evidence>
<proteinExistence type="predicted"/>
<accession>A0ABR0UFR4</accession>
<feature type="compositionally biased region" description="Acidic residues" evidence="2">
    <location>
        <begin position="50"/>
        <end position="75"/>
    </location>
</feature>